<evidence type="ECO:0000259" key="5">
    <source>
        <dbReference type="Pfam" id="PF02836"/>
    </source>
</evidence>
<feature type="domain" description="Glycoside hydrolase family 2 catalytic" evidence="5">
    <location>
        <begin position="382"/>
        <end position="536"/>
    </location>
</feature>
<comment type="similarity">
    <text evidence="1">Belongs to the glycosyl hydrolase 2 family.</text>
</comment>
<evidence type="ECO:0000259" key="7">
    <source>
        <dbReference type="Pfam" id="PF22666"/>
    </source>
</evidence>
<dbReference type="SUPFAM" id="SSF49785">
    <property type="entry name" value="Galactose-binding domain-like"/>
    <property type="match status" value="1"/>
</dbReference>
<dbReference type="InterPro" id="IPR008979">
    <property type="entry name" value="Galactose-bd-like_sf"/>
</dbReference>
<evidence type="ECO:0000256" key="2">
    <source>
        <dbReference type="ARBA" id="ARBA00022801"/>
    </source>
</evidence>
<feature type="domain" description="Exo-beta-D-glucosaminidase Ig-fold" evidence="6">
    <location>
        <begin position="792"/>
        <end position="897"/>
    </location>
</feature>
<dbReference type="SUPFAM" id="SSF49303">
    <property type="entry name" value="beta-Galactosidase/glucuronidase domain"/>
    <property type="match status" value="3"/>
</dbReference>
<evidence type="ECO:0000259" key="4">
    <source>
        <dbReference type="Pfam" id="PF00703"/>
    </source>
</evidence>
<keyword evidence="9" id="KW-1185">Reference proteome</keyword>
<dbReference type="InterPro" id="IPR041351">
    <property type="entry name" value="Ig_GlcNase"/>
</dbReference>
<dbReference type="GO" id="GO:0004553">
    <property type="term" value="F:hydrolase activity, hydrolyzing O-glycosyl compounds"/>
    <property type="evidence" value="ECO:0007669"/>
    <property type="project" value="InterPro"/>
</dbReference>
<proteinExistence type="inferred from homology"/>
<gene>
    <name evidence="8" type="ORF">FHW36_105262</name>
</gene>
<dbReference type="InterPro" id="IPR036156">
    <property type="entry name" value="Beta-gal/glucu_dom_sf"/>
</dbReference>
<sequence>MRYALIGDELALYLRILQKKVTTARKIYLMRFWTSSTMSCMLLFAFLKLPAQEKYELNSGWQCRNVDGINATGQQISVPGYALTGWTPATVPGTVLTTLLNNKQVPDPLYGMNNEKIPDIYHTGRKHYTYWFVKDFSENAPTGDAQVWLHFRGVNDGCDIFLNGHRLTKDTHYGAYLRQAYNITPWLAKNGQNRLAVIVYPPQFPGNPNGGQGGDGTIAKNVGPQYTAGWDWIQPMRDRNTGIWDKVTIERTGAIRIKDPHIITRVPGVRQAQGPQSPAIIQVAAGLENATAKSITGTLRYKIAGETVSKQVTLAPHSTTTVQMPDLFLKQPVLWWPAGYGKQHLYSLQLEFLNKGKEDDKQAVEVGIREIQTYWNNHTRSREVAVNGQKIFIKGGNWITSDAMFRFSKERYDAEVRFHRDMNLNLIRIWGGSLTERPEFFEACDKYGLLVFQDFWISGDCNGRWQDPQKKDDQWTRRRYPDNHSLFLESVADQVKLIRNYPSLAFWCGGNEITPPADIFAAMKDTIIPSLDGTRYFFDYSNSDSMSYNSIGGNGDGPYGIQPIAHFWNERTFPFNSEVGSVGAGDYESLARFLPTENLVPPDPQTGKTDAVWNYHKYIPYNNAIDPYGKTNDLREWANKAQLVNYDQYRALMEGFSAHMWDWYTGVIIWKTQNPWTALRGQMYDYYLDPNACLYGTRKGATPLHVMYNPTDGMVMAVNNTFRYARDLMLELKTYDMQGRDSLLTQLFVEAGPATIQKFMSVKPMLDKLSAQQGIFFVLRLLNTDQQVVDENLYWLPDANGNYSGLQQLATANVSVKAVKAGTDSIRVTISNPAGGPVAFFNRISLVDAQHQQRILPVFYDDNYVSVLPGEQKTITITGAAISTAPGAEIEVYGHNVKRQYIRF</sequence>
<evidence type="ECO:0000256" key="1">
    <source>
        <dbReference type="ARBA" id="ARBA00007401"/>
    </source>
</evidence>
<name>A0A561PNZ2_9BACT</name>
<dbReference type="InterPro" id="IPR054593">
    <property type="entry name" value="Beta-mannosidase-like_N2"/>
</dbReference>
<dbReference type="EMBL" id="VIWO01000005">
    <property type="protein sequence ID" value="TWF39822.1"/>
    <property type="molecule type" value="Genomic_DNA"/>
</dbReference>
<dbReference type="SUPFAM" id="SSF51445">
    <property type="entry name" value="(Trans)glycosidases"/>
    <property type="match status" value="1"/>
</dbReference>
<protein>
    <submittedName>
        <fullName evidence="8">Glycosyl hydrolase family 2</fullName>
    </submittedName>
</protein>
<dbReference type="InterPro" id="IPR043534">
    <property type="entry name" value="EBDG/EBM"/>
</dbReference>
<dbReference type="InterPro" id="IPR017853">
    <property type="entry name" value="GH"/>
</dbReference>
<evidence type="ECO:0000259" key="6">
    <source>
        <dbReference type="Pfam" id="PF18368"/>
    </source>
</evidence>
<feature type="domain" description="Glycoside hydrolase family 2 immunoglobulin-like beta-sandwich" evidence="4">
    <location>
        <begin position="277"/>
        <end position="369"/>
    </location>
</feature>
<comment type="caution">
    <text evidence="8">The sequence shown here is derived from an EMBL/GenBank/DDBJ whole genome shotgun (WGS) entry which is preliminary data.</text>
</comment>
<dbReference type="Gene3D" id="3.20.20.80">
    <property type="entry name" value="Glycosidases"/>
    <property type="match status" value="1"/>
</dbReference>
<evidence type="ECO:0000313" key="8">
    <source>
        <dbReference type="EMBL" id="TWF39822.1"/>
    </source>
</evidence>
<reference evidence="8 9" key="1">
    <citation type="submission" date="2019-06" db="EMBL/GenBank/DDBJ databases">
        <title>Sorghum-associated microbial communities from plants grown in Nebraska, USA.</title>
        <authorList>
            <person name="Schachtman D."/>
        </authorList>
    </citation>
    <scope>NUCLEOTIDE SEQUENCE [LARGE SCALE GENOMIC DNA]</scope>
    <source>
        <strain evidence="8 9">1209</strain>
    </source>
</reference>
<dbReference type="Pfam" id="PF18368">
    <property type="entry name" value="Ig_GlcNase"/>
    <property type="match status" value="1"/>
</dbReference>
<dbReference type="PANTHER" id="PTHR43536">
    <property type="entry name" value="MANNOSYLGLYCOPROTEIN ENDO-BETA-MANNOSIDASE"/>
    <property type="match status" value="1"/>
</dbReference>
<dbReference type="Gene3D" id="2.60.120.260">
    <property type="entry name" value="Galactose-binding domain-like"/>
    <property type="match status" value="1"/>
</dbReference>
<dbReference type="InterPro" id="IPR006103">
    <property type="entry name" value="Glyco_hydro_2_cat"/>
</dbReference>
<keyword evidence="3" id="KW-0326">Glycosidase</keyword>
<keyword evidence="2 8" id="KW-0378">Hydrolase</keyword>
<evidence type="ECO:0000313" key="9">
    <source>
        <dbReference type="Proteomes" id="UP000320811"/>
    </source>
</evidence>
<dbReference type="InterPro" id="IPR006102">
    <property type="entry name" value="Ig-like_GH2"/>
</dbReference>
<organism evidence="8 9">
    <name type="scientific">Chitinophaga polysaccharea</name>
    <dbReference type="NCBI Taxonomy" id="1293035"/>
    <lineage>
        <taxon>Bacteria</taxon>
        <taxon>Pseudomonadati</taxon>
        <taxon>Bacteroidota</taxon>
        <taxon>Chitinophagia</taxon>
        <taxon>Chitinophagales</taxon>
        <taxon>Chitinophagaceae</taxon>
        <taxon>Chitinophaga</taxon>
    </lineage>
</organism>
<dbReference type="Pfam" id="PF00703">
    <property type="entry name" value="Glyco_hydro_2"/>
    <property type="match status" value="1"/>
</dbReference>
<dbReference type="InterPro" id="IPR013783">
    <property type="entry name" value="Ig-like_fold"/>
</dbReference>
<dbReference type="Proteomes" id="UP000320811">
    <property type="component" value="Unassembled WGS sequence"/>
</dbReference>
<dbReference type="Pfam" id="PF22666">
    <property type="entry name" value="Glyco_hydro_2_N2"/>
    <property type="match status" value="1"/>
</dbReference>
<evidence type="ECO:0000256" key="3">
    <source>
        <dbReference type="ARBA" id="ARBA00023295"/>
    </source>
</evidence>
<dbReference type="PANTHER" id="PTHR43536:SF1">
    <property type="entry name" value="MANNOSYLGLYCOPROTEIN ENDO-BETA-MANNOSIDASE"/>
    <property type="match status" value="1"/>
</dbReference>
<dbReference type="GO" id="GO:0005975">
    <property type="term" value="P:carbohydrate metabolic process"/>
    <property type="evidence" value="ECO:0007669"/>
    <property type="project" value="InterPro"/>
</dbReference>
<accession>A0A561PNZ2</accession>
<dbReference type="AlphaFoldDB" id="A0A561PNZ2"/>
<dbReference type="Pfam" id="PF02836">
    <property type="entry name" value="Glyco_hydro_2_C"/>
    <property type="match status" value="1"/>
</dbReference>
<dbReference type="Gene3D" id="2.60.40.10">
    <property type="entry name" value="Immunoglobulins"/>
    <property type="match status" value="2"/>
</dbReference>
<feature type="domain" description="Beta-mannosidase-like galactose-binding" evidence="7">
    <location>
        <begin position="61"/>
        <end position="244"/>
    </location>
</feature>